<proteinExistence type="predicted"/>
<comment type="caution">
    <text evidence="2">The sequence shown here is derived from an EMBL/GenBank/DDBJ whole genome shotgun (WGS) entry which is preliminary data.</text>
</comment>
<accession>A0ABN7WDR7</accession>
<reference evidence="2 3" key="1">
    <citation type="submission" date="2021-06" db="EMBL/GenBank/DDBJ databases">
        <authorList>
            <person name="Kallberg Y."/>
            <person name="Tangrot J."/>
            <person name="Rosling A."/>
        </authorList>
    </citation>
    <scope>NUCLEOTIDE SEQUENCE [LARGE SCALE GENOMIC DNA]</scope>
    <source>
        <strain evidence="2 3">120-4 pot B 10/14</strain>
    </source>
</reference>
<protein>
    <submittedName>
        <fullName evidence="2">25267_t:CDS:1</fullName>
    </submittedName>
</protein>
<keyword evidence="1" id="KW-0175">Coiled coil</keyword>
<feature type="non-terminal residue" evidence="2">
    <location>
        <position position="1"/>
    </location>
</feature>
<evidence type="ECO:0000256" key="1">
    <source>
        <dbReference type="SAM" id="Coils"/>
    </source>
</evidence>
<feature type="coiled-coil region" evidence="1">
    <location>
        <begin position="8"/>
        <end position="35"/>
    </location>
</feature>
<dbReference type="Proteomes" id="UP000789901">
    <property type="component" value="Unassembled WGS sequence"/>
</dbReference>
<keyword evidence="3" id="KW-1185">Reference proteome</keyword>
<dbReference type="EMBL" id="CAJVQB010040679">
    <property type="protein sequence ID" value="CAG8828701.1"/>
    <property type="molecule type" value="Genomic_DNA"/>
</dbReference>
<evidence type="ECO:0000313" key="2">
    <source>
        <dbReference type="EMBL" id="CAG8828701.1"/>
    </source>
</evidence>
<evidence type="ECO:0000313" key="3">
    <source>
        <dbReference type="Proteomes" id="UP000789901"/>
    </source>
</evidence>
<gene>
    <name evidence="2" type="ORF">GMARGA_LOCUS29782</name>
</gene>
<organism evidence="2 3">
    <name type="scientific">Gigaspora margarita</name>
    <dbReference type="NCBI Taxonomy" id="4874"/>
    <lineage>
        <taxon>Eukaryota</taxon>
        <taxon>Fungi</taxon>
        <taxon>Fungi incertae sedis</taxon>
        <taxon>Mucoromycota</taxon>
        <taxon>Glomeromycotina</taxon>
        <taxon>Glomeromycetes</taxon>
        <taxon>Diversisporales</taxon>
        <taxon>Gigasporaceae</taxon>
        <taxon>Gigaspora</taxon>
    </lineage>
</organism>
<name>A0ABN7WDR7_GIGMA</name>
<sequence>IMGQKTKSSLVKAKLEFLTQKVVDLEENYLSLSREFIKLGHKHYIRCENITKNLDPKLGNFQYAYETNTSTTSVSIQNQLEIFVG</sequence>